<dbReference type="InterPro" id="IPR051801">
    <property type="entry name" value="GH28_Enzymes"/>
</dbReference>
<dbReference type="Gene3D" id="2.160.20.10">
    <property type="entry name" value="Single-stranded right-handed beta-helix, Pectin lyase-like"/>
    <property type="match status" value="1"/>
</dbReference>
<dbReference type="InterPro" id="IPR000743">
    <property type="entry name" value="Glyco_hydro_28"/>
</dbReference>
<evidence type="ECO:0000256" key="4">
    <source>
        <dbReference type="RuleBase" id="RU361169"/>
    </source>
</evidence>
<evidence type="ECO:0000256" key="2">
    <source>
        <dbReference type="ARBA" id="ARBA00022801"/>
    </source>
</evidence>
<evidence type="ECO:0000313" key="5">
    <source>
        <dbReference type="EMBL" id="CAK9194002.1"/>
    </source>
</evidence>
<evidence type="ECO:0000256" key="3">
    <source>
        <dbReference type="ARBA" id="ARBA00023295"/>
    </source>
</evidence>
<keyword evidence="6" id="KW-1185">Reference proteome</keyword>
<evidence type="ECO:0008006" key="7">
    <source>
        <dbReference type="Google" id="ProtNLM"/>
    </source>
</evidence>
<dbReference type="InterPro" id="IPR012334">
    <property type="entry name" value="Pectin_lyas_fold"/>
</dbReference>
<proteinExistence type="inferred from homology"/>
<keyword evidence="2 4" id="KW-0378">Hydrolase</keyword>
<organism evidence="5 6">
    <name type="scientific">Sphagnum troendelagicum</name>
    <dbReference type="NCBI Taxonomy" id="128251"/>
    <lineage>
        <taxon>Eukaryota</taxon>
        <taxon>Viridiplantae</taxon>
        <taxon>Streptophyta</taxon>
        <taxon>Embryophyta</taxon>
        <taxon>Bryophyta</taxon>
        <taxon>Sphagnophytina</taxon>
        <taxon>Sphagnopsida</taxon>
        <taxon>Sphagnales</taxon>
        <taxon>Sphagnaceae</taxon>
        <taxon>Sphagnum</taxon>
    </lineage>
</organism>
<dbReference type="PANTHER" id="PTHR31339:SF0">
    <property type="entry name" value="PECTIN LYASE-LIKE SUPERFAMILY PROTEIN"/>
    <property type="match status" value="1"/>
</dbReference>
<accession>A0ABP0TE83</accession>
<name>A0ABP0TE83_9BRYO</name>
<gene>
    <name evidence="5" type="ORF">CSSPTR1EN2_LOCUS2308</name>
</gene>
<dbReference type="InterPro" id="IPR011050">
    <property type="entry name" value="Pectin_lyase_fold/virulence"/>
</dbReference>
<keyword evidence="3 4" id="KW-0326">Glycosidase</keyword>
<dbReference type="Proteomes" id="UP001497512">
    <property type="component" value="Chromosome 10"/>
</dbReference>
<dbReference type="EMBL" id="OZ019902">
    <property type="protein sequence ID" value="CAK9194002.1"/>
    <property type="molecule type" value="Genomic_DNA"/>
</dbReference>
<comment type="similarity">
    <text evidence="1 4">Belongs to the glycosyl hydrolase 28 family.</text>
</comment>
<dbReference type="Pfam" id="PF00295">
    <property type="entry name" value="Glyco_hydro_28"/>
    <property type="match status" value="1"/>
</dbReference>
<reference evidence="5" key="1">
    <citation type="submission" date="2024-02" db="EMBL/GenBank/DDBJ databases">
        <authorList>
            <consortium name="ELIXIR-Norway"/>
            <consortium name="Elixir Norway"/>
        </authorList>
    </citation>
    <scope>NUCLEOTIDE SEQUENCE</scope>
</reference>
<protein>
    <recommendedName>
        <fullName evidence="7">Pectin lyase-like superfamily protein</fullName>
    </recommendedName>
</protein>
<evidence type="ECO:0000313" key="6">
    <source>
        <dbReference type="Proteomes" id="UP001497512"/>
    </source>
</evidence>
<sequence length="526" mass="57636">MELLGSSPFALPTSRVTIPFLLWFCVLASSFSSSTTLSVAAVKLLPGFHTLPEIAAVDDFLELGSPRDSPLRQNKKYGKKEVELGRDGRPVCEVTKFGAAGTGEKYETSAIQAAIDACADFQGGGVVYFAPGTFLTGTVFLRSNITLWIDEGATILGSPLQSHFPLSSSQWYTILAQDVENVGVTGGGVVSGQGLKFVVQFQERKNMMVSWNSTDACLGDECRPRLIGFVNCKNVHIWNLVLQDPAYWCLHILNSDRVSIHDLNIYGDFNTPNTDGIDIESSNNTVIKDCHIDTGDDAICPKTNADGPLHNLTVTDCWIRTKSCAVKLGSGTYADFHSLHFERLTIVDSHRGLGLQLRDSGSIDNVSFVNIKMSTQYYDPSWWGRAEPIYITACPRSASTKVGSISNVRFINISAISENGMFITGSKESLLRGLTFQNVSLSMKRSTNFQGGMQDYRPGCQGLIEHSTSGVFMAFVQDVNMDNVILDWQENNLSDWGLPLDFFHSSVNKISLRGFSSSYPDPSSSL</sequence>
<dbReference type="PANTHER" id="PTHR31339">
    <property type="entry name" value="PECTIN LYASE-RELATED"/>
    <property type="match status" value="1"/>
</dbReference>
<evidence type="ECO:0000256" key="1">
    <source>
        <dbReference type="ARBA" id="ARBA00008834"/>
    </source>
</evidence>
<dbReference type="SUPFAM" id="SSF51126">
    <property type="entry name" value="Pectin lyase-like"/>
    <property type="match status" value="1"/>
</dbReference>